<sequence length="38" mass="4017">MAEGIALAGYRFTTYRGTARSAETLPSLPDRVTIASTA</sequence>
<dbReference type="EMBL" id="CADCWH010000185">
    <property type="protein sequence ID" value="CAA9554370.1"/>
    <property type="molecule type" value="Genomic_DNA"/>
</dbReference>
<proteinExistence type="predicted"/>
<evidence type="ECO:0000313" key="1">
    <source>
        <dbReference type="EMBL" id="CAA9554370.1"/>
    </source>
</evidence>
<protein>
    <submittedName>
        <fullName evidence="1">Uncharacterized protein</fullName>
    </submittedName>
</protein>
<organism evidence="1">
    <name type="scientific">uncultured Thermomicrobiales bacterium</name>
    <dbReference type="NCBI Taxonomy" id="1645740"/>
    <lineage>
        <taxon>Bacteria</taxon>
        <taxon>Pseudomonadati</taxon>
        <taxon>Thermomicrobiota</taxon>
        <taxon>Thermomicrobia</taxon>
        <taxon>Thermomicrobiales</taxon>
        <taxon>environmental samples</taxon>
    </lineage>
</organism>
<name>A0A6J4URI3_9BACT</name>
<gene>
    <name evidence="1" type="ORF">AVDCRST_MAG70-1177</name>
</gene>
<feature type="non-terminal residue" evidence="1">
    <location>
        <position position="38"/>
    </location>
</feature>
<dbReference type="AlphaFoldDB" id="A0A6J4URI3"/>
<accession>A0A6J4URI3</accession>
<reference evidence="1" key="1">
    <citation type="submission" date="2020-02" db="EMBL/GenBank/DDBJ databases">
        <authorList>
            <person name="Meier V. D."/>
        </authorList>
    </citation>
    <scope>NUCLEOTIDE SEQUENCE</scope>
    <source>
        <strain evidence="1">AVDCRST_MAG70</strain>
    </source>
</reference>